<accession>A0A699YZL6</accession>
<protein>
    <submittedName>
        <fullName evidence="2">Uncharacterized protein</fullName>
    </submittedName>
</protein>
<name>A0A699YZL6_HAELA</name>
<dbReference type="Proteomes" id="UP000485058">
    <property type="component" value="Unassembled WGS sequence"/>
</dbReference>
<evidence type="ECO:0000313" key="2">
    <source>
        <dbReference type="EMBL" id="GFH12426.1"/>
    </source>
</evidence>
<dbReference type="AlphaFoldDB" id="A0A699YZL6"/>
<keyword evidence="3" id="KW-1185">Reference proteome</keyword>
<keyword evidence="1" id="KW-0732">Signal</keyword>
<feature type="signal peptide" evidence="1">
    <location>
        <begin position="1"/>
        <end position="22"/>
    </location>
</feature>
<proteinExistence type="predicted"/>
<reference evidence="2 3" key="1">
    <citation type="submission" date="2020-02" db="EMBL/GenBank/DDBJ databases">
        <title>Draft genome sequence of Haematococcus lacustris strain NIES-144.</title>
        <authorList>
            <person name="Morimoto D."/>
            <person name="Nakagawa S."/>
            <person name="Yoshida T."/>
            <person name="Sawayama S."/>
        </authorList>
    </citation>
    <scope>NUCLEOTIDE SEQUENCE [LARGE SCALE GENOMIC DNA]</scope>
    <source>
        <strain evidence="2 3">NIES-144</strain>
    </source>
</reference>
<feature type="chain" id="PRO_5025450094" evidence="1">
    <location>
        <begin position="23"/>
        <end position="148"/>
    </location>
</feature>
<organism evidence="2 3">
    <name type="scientific">Haematococcus lacustris</name>
    <name type="common">Green alga</name>
    <name type="synonym">Haematococcus pluvialis</name>
    <dbReference type="NCBI Taxonomy" id="44745"/>
    <lineage>
        <taxon>Eukaryota</taxon>
        <taxon>Viridiplantae</taxon>
        <taxon>Chlorophyta</taxon>
        <taxon>core chlorophytes</taxon>
        <taxon>Chlorophyceae</taxon>
        <taxon>CS clade</taxon>
        <taxon>Chlamydomonadales</taxon>
        <taxon>Haematococcaceae</taxon>
        <taxon>Haematococcus</taxon>
    </lineage>
</organism>
<evidence type="ECO:0000256" key="1">
    <source>
        <dbReference type="SAM" id="SignalP"/>
    </source>
</evidence>
<sequence length="148" mass="15936">MPPYLLTLLLLASWSWLGQFAAQPTARARWQVNITIDRSSLVAFGDQQLLENFVTQRMTQSMVSRLRNDTTAFGSSGTMLPSRPVLHGLMRQYYTGLALPLCAECLTTATCGASSYCAGDADLSSLVSITTSPAAPPPANLYSCQPAT</sequence>
<feature type="non-terminal residue" evidence="2">
    <location>
        <position position="148"/>
    </location>
</feature>
<gene>
    <name evidence="2" type="ORF">HaLaN_08116</name>
</gene>
<comment type="caution">
    <text evidence="2">The sequence shown here is derived from an EMBL/GenBank/DDBJ whole genome shotgun (WGS) entry which is preliminary data.</text>
</comment>
<evidence type="ECO:0000313" key="3">
    <source>
        <dbReference type="Proteomes" id="UP000485058"/>
    </source>
</evidence>
<dbReference type="EMBL" id="BLLF01000502">
    <property type="protein sequence ID" value="GFH12426.1"/>
    <property type="molecule type" value="Genomic_DNA"/>
</dbReference>